<keyword evidence="6 11" id="KW-0812">Transmembrane</keyword>
<dbReference type="STRING" id="1159017.SAMN02927930_01482"/>
<evidence type="ECO:0000256" key="10">
    <source>
        <dbReference type="PROSITE-ProRule" id="PRU00339"/>
    </source>
</evidence>
<feature type="repeat" description="TPR" evidence="10">
    <location>
        <begin position="322"/>
        <end position="355"/>
    </location>
</feature>
<dbReference type="Pfam" id="PF07219">
    <property type="entry name" value="HemY_N"/>
    <property type="match status" value="1"/>
</dbReference>
<dbReference type="PROSITE" id="PS50005">
    <property type="entry name" value="TPR"/>
    <property type="match status" value="1"/>
</dbReference>
<name>A0A1G6D2J1_9GAMM</name>
<dbReference type="OrthoDB" id="7067577at2"/>
<dbReference type="EMBL" id="FMXN01000008">
    <property type="protein sequence ID" value="SDB39135.1"/>
    <property type="molecule type" value="Genomic_DNA"/>
</dbReference>
<dbReference type="InterPro" id="IPR005254">
    <property type="entry name" value="Heme_biosyn_assoc_TPR_pro"/>
</dbReference>
<evidence type="ECO:0000256" key="5">
    <source>
        <dbReference type="ARBA" id="ARBA00022519"/>
    </source>
</evidence>
<keyword evidence="8 11" id="KW-0472">Membrane</keyword>
<dbReference type="AlphaFoldDB" id="A0A1G6D2J1"/>
<comment type="function">
    <text evidence="1">Involved in a late step of protoheme IX synthesis.</text>
</comment>
<dbReference type="Pfam" id="PF09295">
    <property type="entry name" value="ChAPs"/>
    <property type="match status" value="1"/>
</dbReference>
<dbReference type="GO" id="GO:0012505">
    <property type="term" value="C:endomembrane system"/>
    <property type="evidence" value="ECO:0007669"/>
    <property type="project" value="UniProtKB-ARBA"/>
</dbReference>
<dbReference type="GO" id="GO:0016192">
    <property type="term" value="P:vesicle-mediated transport"/>
    <property type="evidence" value="ECO:0007669"/>
    <property type="project" value="UniProtKB-ARBA"/>
</dbReference>
<dbReference type="GO" id="GO:0042168">
    <property type="term" value="P:heme metabolic process"/>
    <property type="evidence" value="ECO:0007669"/>
    <property type="project" value="InterPro"/>
</dbReference>
<evidence type="ECO:0000256" key="4">
    <source>
        <dbReference type="ARBA" id="ARBA00022475"/>
    </source>
</evidence>
<dbReference type="Gene3D" id="1.25.40.10">
    <property type="entry name" value="Tetratricopeptide repeat domain"/>
    <property type="match status" value="1"/>
</dbReference>
<organism evidence="13 14">
    <name type="scientific">Pseudidiomarina indica</name>
    <dbReference type="NCBI Taxonomy" id="1159017"/>
    <lineage>
        <taxon>Bacteria</taxon>
        <taxon>Pseudomonadati</taxon>
        <taxon>Pseudomonadota</taxon>
        <taxon>Gammaproteobacteria</taxon>
        <taxon>Alteromonadales</taxon>
        <taxon>Idiomarinaceae</taxon>
        <taxon>Pseudidiomarina</taxon>
    </lineage>
</organism>
<evidence type="ECO:0000256" key="3">
    <source>
        <dbReference type="ARBA" id="ARBA00004744"/>
    </source>
</evidence>
<sequence length="384" mass="43483">MRTAITIIVLLIAGLLVGPLWSGNTGYVLVAVGNYTIETSLVAALILLVVALLILGVVGRFLGRLIRGTRWGVKWFGRRRDLKAEQAQNEALMHLNHGDYGASSRAIARAWQLRHLPSDALLAAYTTQQQGDIKQAREWLTRSQQADQMALTEMIFALQESSDTVERRWPELKALLHEYPQHPSLLRHAIEGMRASRRYHDLAELLPRAEKQQLFSAAEWDLLQEEVHFNLMLDAGRLGASLLQDYWQGLSRDQRRNPVIRRAYLRALKTFDATVAADKVAARALKRGELDIAYLLEHQLLVAGPELRHIVQEQLKQRPDDAFLLHALGLMAIEANDFTLAQRALRKAVEQQPSRQLLFDLAMVYDKLGDTANALTCYREGLRH</sequence>
<dbReference type="Proteomes" id="UP000199626">
    <property type="component" value="Unassembled WGS sequence"/>
</dbReference>
<keyword evidence="4" id="KW-1003">Cell membrane</keyword>
<evidence type="ECO:0000256" key="6">
    <source>
        <dbReference type="ARBA" id="ARBA00022692"/>
    </source>
</evidence>
<evidence type="ECO:0000256" key="11">
    <source>
        <dbReference type="SAM" id="Phobius"/>
    </source>
</evidence>
<protein>
    <submittedName>
        <fullName evidence="13">HemY protein</fullName>
    </submittedName>
</protein>
<feature type="domain" description="HemY N-terminal" evidence="12">
    <location>
        <begin position="26"/>
        <end position="131"/>
    </location>
</feature>
<evidence type="ECO:0000313" key="13">
    <source>
        <dbReference type="EMBL" id="SDB39135.1"/>
    </source>
</evidence>
<dbReference type="SUPFAM" id="SSF81901">
    <property type="entry name" value="HCP-like"/>
    <property type="match status" value="1"/>
</dbReference>
<dbReference type="UniPathway" id="UPA00252"/>
<gene>
    <name evidence="13" type="ORF">SAMN02927930_01482</name>
</gene>
<keyword evidence="10" id="KW-0802">TPR repeat</keyword>
<evidence type="ECO:0000313" key="14">
    <source>
        <dbReference type="Proteomes" id="UP000199626"/>
    </source>
</evidence>
<dbReference type="GO" id="GO:0005886">
    <property type="term" value="C:plasma membrane"/>
    <property type="evidence" value="ECO:0007669"/>
    <property type="project" value="UniProtKB-SubCell"/>
</dbReference>
<feature type="transmembrane region" description="Helical" evidence="11">
    <location>
        <begin position="41"/>
        <end position="62"/>
    </location>
</feature>
<comment type="subcellular location">
    <subcellularLocation>
        <location evidence="2">Cell inner membrane</location>
        <topology evidence="2">Multi-pass membrane protein</topology>
    </subcellularLocation>
</comment>
<evidence type="ECO:0000259" key="12">
    <source>
        <dbReference type="Pfam" id="PF07219"/>
    </source>
</evidence>
<evidence type="ECO:0000256" key="2">
    <source>
        <dbReference type="ARBA" id="ARBA00004429"/>
    </source>
</evidence>
<accession>A0A1G6D2J1</accession>
<evidence type="ECO:0000256" key="9">
    <source>
        <dbReference type="ARBA" id="ARBA00023244"/>
    </source>
</evidence>
<keyword evidence="7 11" id="KW-1133">Transmembrane helix</keyword>
<keyword evidence="9" id="KW-0627">Porphyrin biosynthesis</keyword>
<dbReference type="RefSeq" id="WP_092593253.1">
    <property type="nucleotide sequence ID" value="NZ_FMXN01000008.1"/>
</dbReference>
<keyword evidence="5" id="KW-0997">Cell inner membrane</keyword>
<evidence type="ECO:0000256" key="8">
    <source>
        <dbReference type="ARBA" id="ARBA00023136"/>
    </source>
</evidence>
<comment type="pathway">
    <text evidence="3">Porphyrin-containing compound metabolism; protoheme biosynthesis.</text>
</comment>
<dbReference type="GO" id="GO:0006779">
    <property type="term" value="P:porphyrin-containing compound biosynthetic process"/>
    <property type="evidence" value="ECO:0007669"/>
    <property type="project" value="UniProtKB-KW"/>
</dbReference>
<dbReference type="GO" id="GO:0005737">
    <property type="term" value="C:cytoplasm"/>
    <property type="evidence" value="ECO:0007669"/>
    <property type="project" value="UniProtKB-ARBA"/>
</dbReference>
<proteinExistence type="predicted"/>
<dbReference type="InterPro" id="IPR010817">
    <property type="entry name" value="HemY_N"/>
</dbReference>
<dbReference type="InterPro" id="IPR011990">
    <property type="entry name" value="TPR-like_helical_dom_sf"/>
</dbReference>
<dbReference type="InterPro" id="IPR015374">
    <property type="entry name" value="ChAPs"/>
</dbReference>
<dbReference type="InterPro" id="IPR019734">
    <property type="entry name" value="TPR_rpt"/>
</dbReference>
<dbReference type="NCBIfam" id="TIGR00540">
    <property type="entry name" value="TPR_hemY_coli"/>
    <property type="match status" value="1"/>
</dbReference>
<reference evidence="14" key="1">
    <citation type="submission" date="2016-10" db="EMBL/GenBank/DDBJ databases">
        <authorList>
            <person name="Varghese N."/>
            <person name="Submissions S."/>
        </authorList>
    </citation>
    <scope>NUCLEOTIDE SEQUENCE [LARGE SCALE GENOMIC DNA]</scope>
    <source>
        <strain evidence="14">CGMCC 1.10824</strain>
    </source>
</reference>
<evidence type="ECO:0000256" key="7">
    <source>
        <dbReference type="ARBA" id="ARBA00022989"/>
    </source>
</evidence>
<keyword evidence="14" id="KW-1185">Reference proteome</keyword>
<dbReference type="GO" id="GO:0032991">
    <property type="term" value="C:protein-containing complex"/>
    <property type="evidence" value="ECO:0007669"/>
    <property type="project" value="UniProtKB-ARBA"/>
</dbReference>
<evidence type="ECO:0000256" key="1">
    <source>
        <dbReference type="ARBA" id="ARBA00002962"/>
    </source>
</evidence>